<keyword evidence="3" id="KW-1185">Reference proteome</keyword>
<name>A0A2T9YCD5_9FUNG</name>
<dbReference type="EMBL" id="MBFS01003002">
    <property type="protein sequence ID" value="PVU89981.1"/>
    <property type="molecule type" value="Genomic_DNA"/>
</dbReference>
<accession>A0A2T9YCD5</accession>
<protein>
    <submittedName>
        <fullName evidence="2">Uncharacterized protein</fullName>
    </submittedName>
</protein>
<proteinExistence type="predicted"/>
<organism evidence="2 3">
    <name type="scientific">Smittium megazygosporum</name>
    <dbReference type="NCBI Taxonomy" id="133381"/>
    <lineage>
        <taxon>Eukaryota</taxon>
        <taxon>Fungi</taxon>
        <taxon>Fungi incertae sedis</taxon>
        <taxon>Zoopagomycota</taxon>
        <taxon>Kickxellomycotina</taxon>
        <taxon>Harpellomycetes</taxon>
        <taxon>Harpellales</taxon>
        <taxon>Legeriomycetaceae</taxon>
        <taxon>Smittium</taxon>
    </lineage>
</organism>
<dbReference type="AlphaFoldDB" id="A0A2T9YCD5"/>
<evidence type="ECO:0000313" key="3">
    <source>
        <dbReference type="Proteomes" id="UP000245609"/>
    </source>
</evidence>
<feature type="non-terminal residue" evidence="2">
    <location>
        <position position="95"/>
    </location>
</feature>
<feature type="region of interest" description="Disordered" evidence="1">
    <location>
        <begin position="72"/>
        <end position="95"/>
    </location>
</feature>
<feature type="non-terminal residue" evidence="2">
    <location>
        <position position="1"/>
    </location>
</feature>
<gene>
    <name evidence="2" type="ORF">BB560_006255</name>
</gene>
<comment type="caution">
    <text evidence="2">The sequence shown here is derived from an EMBL/GenBank/DDBJ whole genome shotgun (WGS) entry which is preliminary data.</text>
</comment>
<dbReference type="Proteomes" id="UP000245609">
    <property type="component" value="Unassembled WGS sequence"/>
</dbReference>
<evidence type="ECO:0000313" key="2">
    <source>
        <dbReference type="EMBL" id="PVU89981.1"/>
    </source>
</evidence>
<evidence type="ECO:0000256" key="1">
    <source>
        <dbReference type="SAM" id="MobiDB-lite"/>
    </source>
</evidence>
<sequence>QLQVEFGSGGIHNTLPSENHIAVKSYIFQIPAPPYRKCLFTKINRILGTTVIPRMPNPIMSQCQKKIESTLLGGSKRDSKWRPTPPSHHIDAQLS</sequence>
<reference evidence="2 3" key="1">
    <citation type="journal article" date="2018" name="MBio">
        <title>Comparative Genomics Reveals the Core Gene Toolbox for the Fungus-Insect Symbiosis.</title>
        <authorList>
            <person name="Wang Y."/>
            <person name="Stata M."/>
            <person name="Wang W."/>
            <person name="Stajich J.E."/>
            <person name="White M.M."/>
            <person name="Moncalvo J.M."/>
        </authorList>
    </citation>
    <scope>NUCLEOTIDE SEQUENCE [LARGE SCALE GENOMIC DNA]</scope>
    <source>
        <strain evidence="2 3">SC-DP-2</strain>
    </source>
</reference>